<accession>X1HWF6</accession>
<comment type="caution">
    <text evidence="1">The sequence shown here is derived from an EMBL/GenBank/DDBJ whole genome shotgun (WGS) entry which is preliminary data.</text>
</comment>
<evidence type="ECO:0000313" key="1">
    <source>
        <dbReference type="EMBL" id="GAH49633.1"/>
    </source>
</evidence>
<name>X1HWF6_9ZZZZ</name>
<sequence length="37" mass="4256">MGCGVYWQQVNEIDKALSTLRRYGMEETPAYGQLFSI</sequence>
<dbReference type="AlphaFoldDB" id="X1HWF6"/>
<organism evidence="1">
    <name type="scientific">marine sediment metagenome</name>
    <dbReference type="NCBI Taxonomy" id="412755"/>
    <lineage>
        <taxon>unclassified sequences</taxon>
        <taxon>metagenomes</taxon>
        <taxon>ecological metagenomes</taxon>
    </lineage>
</organism>
<feature type="non-terminal residue" evidence="1">
    <location>
        <position position="37"/>
    </location>
</feature>
<reference evidence="1" key="1">
    <citation type="journal article" date="2014" name="Front. Microbiol.">
        <title>High frequency of phylogenetically diverse reductive dehalogenase-homologous genes in deep subseafloor sedimentary metagenomes.</title>
        <authorList>
            <person name="Kawai M."/>
            <person name="Futagami T."/>
            <person name="Toyoda A."/>
            <person name="Takaki Y."/>
            <person name="Nishi S."/>
            <person name="Hori S."/>
            <person name="Arai W."/>
            <person name="Tsubouchi T."/>
            <person name="Morono Y."/>
            <person name="Uchiyama I."/>
            <person name="Ito T."/>
            <person name="Fujiyama A."/>
            <person name="Inagaki F."/>
            <person name="Takami H."/>
        </authorList>
    </citation>
    <scope>NUCLEOTIDE SEQUENCE</scope>
    <source>
        <strain evidence="1">Expedition CK06-06</strain>
    </source>
</reference>
<dbReference type="EMBL" id="BARU01019174">
    <property type="protein sequence ID" value="GAH49633.1"/>
    <property type="molecule type" value="Genomic_DNA"/>
</dbReference>
<gene>
    <name evidence="1" type="ORF">S03H2_31601</name>
</gene>
<protein>
    <submittedName>
        <fullName evidence="1">Uncharacterized protein</fullName>
    </submittedName>
</protein>
<proteinExistence type="predicted"/>